<reference evidence="1 2" key="1">
    <citation type="journal article" date="2021" name="Commun. Biol.">
        <title>The genome of Shorea leprosula (Dipterocarpaceae) highlights the ecological relevance of drought in aseasonal tropical rainforests.</title>
        <authorList>
            <person name="Ng K.K.S."/>
            <person name="Kobayashi M.J."/>
            <person name="Fawcett J.A."/>
            <person name="Hatakeyama M."/>
            <person name="Paape T."/>
            <person name="Ng C.H."/>
            <person name="Ang C.C."/>
            <person name="Tnah L.H."/>
            <person name="Lee C.T."/>
            <person name="Nishiyama T."/>
            <person name="Sese J."/>
            <person name="O'Brien M.J."/>
            <person name="Copetti D."/>
            <person name="Mohd Noor M.I."/>
            <person name="Ong R.C."/>
            <person name="Putra M."/>
            <person name="Sireger I.Z."/>
            <person name="Indrioko S."/>
            <person name="Kosugi Y."/>
            <person name="Izuno A."/>
            <person name="Isagi Y."/>
            <person name="Lee S.L."/>
            <person name="Shimizu K.K."/>
        </authorList>
    </citation>
    <scope>NUCLEOTIDE SEQUENCE [LARGE SCALE GENOMIC DNA]</scope>
    <source>
        <strain evidence="1">214</strain>
    </source>
</reference>
<proteinExistence type="predicted"/>
<dbReference type="Proteomes" id="UP001054252">
    <property type="component" value="Unassembled WGS sequence"/>
</dbReference>
<evidence type="ECO:0000313" key="1">
    <source>
        <dbReference type="EMBL" id="GKV17076.1"/>
    </source>
</evidence>
<evidence type="ECO:0000313" key="2">
    <source>
        <dbReference type="Proteomes" id="UP001054252"/>
    </source>
</evidence>
<dbReference type="AlphaFoldDB" id="A0AAV5JWK0"/>
<keyword evidence="2" id="KW-1185">Reference proteome</keyword>
<comment type="caution">
    <text evidence="1">The sequence shown here is derived from an EMBL/GenBank/DDBJ whole genome shotgun (WGS) entry which is preliminary data.</text>
</comment>
<sequence>MTSCPACFCSFSFSSASNKHPAKPDNTPLGKPNFWICSVLLAPVRELLLPVRVLLVFCSSPRSYQPSHRQLQFLCLRNFLVVRADTWGARESDELGN</sequence>
<name>A0AAV5JWK0_9ROSI</name>
<evidence type="ECO:0008006" key="3">
    <source>
        <dbReference type="Google" id="ProtNLM"/>
    </source>
</evidence>
<gene>
    <name evidence="1" type="ORF">SLEP1_g27627</name>
</gene>
<protein>
    <recommendedName>
        <fullName evidence="3">Secreted protein</fullName>
    </recommendedName>
</protein>
<dbReference type="EMBL" id="BPVZ01000047">
    <property type="protein sequence ID" value="GKV17076.1"/>
    <property type="molecule type" value="Genomic_DNA"/>
</dbReference>
<accession>A0AAV5JWK0</accession>
<organism evidence="1 2">
    <name type="scientific">Rubroshorea leprosula</name>
    <dbReference type="NCBI Taxonomy" id="152421"/>
    <lineage>
        <taxon>Eukaryota</taxon>
        <taxon>Viridiplantae</taxon>
        <taxon>Streptophyta</taxon>
        <taxon>Embryophyta</taxon>
        <taxon>Tracheophyta</taxon>
        <taxon>Spermatophyta</taxon>
        <taxon>Magnoliopsida</taxon>
        <taxon>eudicotyledons</taxon>
        <taxon>Gunneridae</taxon>
        <taxon>Pentapetalae</taxon>
        <taxon>rosids</taxon>
        <taxon>malvids</taxon>
        <taxon>Malvales</taxon>
        <taxon>Dipterocarpaceae</taxon>
        <taxon>Rubroshorea</taxon>
    </lineage>
</organism>